<protein>
    <recommendedName>
        <fullName evidence="1">Transglutaminase-like domain-containing protein</fullName>
    </recommendedName>
</protein>
<sequence length="397" mass="45228">FSTPPSWYTERWSSEVLEQKIFAAPLDVRVLFALHPAFGIVPENRIQPLYDNAGDLIYWGSGAPVYTAYSPADPPSEDELRVPTRGYTPSNQHYLQLPELDERIRLLADSITASADNRFDRAAAIRDWLHTFDYTRLLPLSSAETSLEHFLFERKAGHCEYFSTAMVVLLRSIGIHARNVNGFLGGEWNRVGNYLVVTQNEAHSWVEVWFPEYGWVAFDPTPSGTGQSEIRTSWYWPGRIFLDGLEHRWSQWILNYSVDEQAGIFASFRGSRQAREIQDNTAADHDNQDYRSLVLLVLLLASGYYWARSVRPRFTPATTIYLRLRSASSKAGLEVGPGTTPLALVERIRSKKSTAVRPAERVVNLYLRARYGKEDLDQSELHEMNEAFGIASKRMEA</sequence>
<dbReference type="PANTHER" id="PTHR42736">
    <property type="entry name" value="PROTEIN-GLUTAMINE GAMMA-GLUTAMYLTRANSFERASE"/>
    <property type="match status" value="1"/>
</dbReference>
<organism evidence="2">
    <name type="scientific">marine metagenome</name>
    <dbReference type="NCBI Taxonomy" id="408172"/>
    <lineage>
        <taxon>unclassified sequences</taxon>
        <taxon>metagenomes</taxon>
        <taxon>ecological metagenomes</taxon>
    </lineage>
</organism>
<dbReference type="AlphaFoldDB" id="A0A382JL11"/>
<dbReference type="InterPro" id="IPR025403">
    <property type="entry name" value="TgpA-like_C"/>
</dbReference>
<accession>A0A382JL11</accession>
<dbReference type="Gene3D" id="3.10.620.30">
    <property type="match status" value="1"/>
</dbReference>
<dbReference type="InterPro" id="IPR052901">
    <property type="entry name" value="Bact_TGase-like"/>
</dbReference>
<dbReference type="PANTHER" id="PTHR42736:SF1">
    <property type="entry name" value="PROTEIN-GLUTAMINE GAMMA-GLUTAMYLTRANSFERASE"/>
    <property type="match status" value="1"/>
</dbReference>
<dbReference type="InterPro" id="IPR002931">
    <property type="entry name" value="Transglutaminase-like"/>
</dbReference>
<reference evidence="2" key="1">
    <citation type="submission" date="2018-05" db="EMBL/GenBank/DDBJ databases">
        <authorList>
            <person name="Lanie J.A."/>
            <person name="Ng W.-L."/>
            <person name="Kazmierczak K.M."/>
            <person name="Andrzejewski T.M."/>
            <person name="Davidsen T.M."/>
            <person name="Wayne K.J."/>
            <person name="Tettelin H."/>
            <person name="Glass J.I."/>
            <person name="Rusch D."/>
            <person name="Podicherti R."/>
            <person name="Tsui H.-C.T."/>
            <person name="Winkler M.E."/>
        </authorList>
    </citation>
    <scope>NUCLEOTIDE SEQUENCE</scope>
</reference>
<dbReference type="SUPFAM" id="SSF54001">
    <property type="entry name" value="Cysteine proteinases"/>
    <property type="match status" value="1"/>
</dbReference>
<name>A0A382JL11_9ZZZZ</name>
<dbReference type="Pfam" id="PF13559">
    <property type="entry name" value="DUF4129"/>
    <property type="match status" value="1"/>
</dbReference>
<evidence type="ECO:0000259" key="1">
    <source>
        <dbReference type="SMART" id="SM00460"/>
    </source>
</evidence>
<feature type="domain" description="Transglutaminase-like" evidence="1">
    <location>
        <begin position="151"/>
        <end position="222"/>
    </location>
</feature>
<dbReference type="EMBL" id="UINC01074563">
    <property type="protein sequence ID" value="SVC11883.1"/>
    <property type="molecule type" value="Genomic_DNA"/>
</dbReference>
<dbReference type="SMART" id="SM00460">
    <property type="entry name" value="TGc"/>
    <property type="match status" value="1"/>
</dbReference>
<dbReference type="InterPro" id="IPR038765">
    <property type="entry name" value="Papain-like_cys_pep_sf"/>
</dbReference>
<evidence type="ECO:0000313" key="2">
    <source>
        <dbReference type="EMBL" id="SVC11883.1"/>
    </source>
</evidence>
<dbReference type="Pfam" id="PF01841">
    <property type="entry name" value="Transglut_core"/>
    <property type="match status" value="1"/>
</dbReference>
<proteinExistence type="predicted"/>
<gene>
    <name evidence="2" type="ORF">METZ01_LOCUS264737</name>
</gene>
<feature type="non-terminal residue" evidence="2">
    <location>
        <position position="1"/>
    </location>
</feature>